<keyword evidence="9" id="KW-0812">Transmembrane</keyword>
<name>A0ABV0AYB9_9ACTN</name>
<dbReference type="SUPFAM" id="SSF55874">
    <property type="entry name" value="ATPase domain of HSP90 chaperone/DNA topoisomerase II/histidine kinase"/>
    <property type="match status" value="1"/>
</dbReference>
<dbReference type="EC" id="2.7.13.3" evidence="2"/>
<feature type="domain" description="Histidine kinase/HSP90-like ATPase" evidence="10">
    <location>
        <begin position="276"/>
        <end position="367"/>
    </location>
</feature>
<dbReference type="Pfam" id="PF07730">
    <property type="entry name" value="HisKA_3"/>
    <property type="match status" value="1"/>
</dbReference>
<organism evidence="11 12">
    <name type="scientific">Microbispora maris</name>
    <dbReference type="NCBI Taxonomy" id="3144104"/>
    <lineage>
        <taxon>Bacteria</taxon>
        <taxon>Bacillati</taxon>
        <taxon>Actinomycetota</taxon>
        <taxon>Actinomycetes</taxon>
        <taxon>Streptosporangiales</taxon>
        <taxon>Streptosporangiaceae</taxon>
        <taxon>Microbispora</taxon>
    </lineage>
</organism>
<feature type="transmembrane region" description="Helical" evidence="9">
    <location>
        <begin position="59"/>
        <end position="74"/>
    </location>
</feature>
<dbReference type="PANTHER" id="PTHR24421:SF10">
    <property type="entry name" value="NITRATE_NITRITE SENSOR PROTEIN NARQ"/>
    <property type="match status" value="1"/>
</dbReference>
<evidence type="ECO:0000256" key="7">
    <source>
        <dbReference type="ARBA" id="ARBA00022840"/>
    </source>
</evidence>
<dbReference type="Pfam" id="PF02518">
    <property type="entry name" value="HATPase_c"/>
    <property type="match status" value="1"/>
</dbReference>
<dbReference type="InterPro" id="IPR050482">
    <property type="entry name" value="Sensor_HK_TwoCompSys"/>
</dbReference>
<evidence type="ECO:0000256" key="3">
    <source>
        <dbReference type="ARBA" id="ARBA00022553"/>
    </source>
</evidence>
<dbReference type="InterPro" id="IPR003594">
    <property type="entry name" value="HATPase_dom"/>
</dbReference>
<dbReference type="InterPro" id="IPR011712">
    <property type="entry name" value="Sig_transdc_His_kin_sub3_dim/P"/>
</dbReference>
<comment type="caution">
    <text evidence="11">The sequence shown here is derived from an EMBL/GenBank/DDBJ whole genome shotgun (WGS) entry which is preliminary data.</text>
</comment>
<keyword evidence="9" id="KW-1133">Transmembrane helix</keyword>
<comment type="catalytic activity">
    <reaction evidence="1">
        <text>ATP + protein L-histidine = ADP + protein N-phospho-L-histidine.</text>
        <dbReference type="EC" id="2.7.13.3"/>
    </reaction>
</comment>
<keyword evidence="9" id="KW-0472">Membrane</keyword>
<evidence type="ECO:0000259" key="10">
    <source>
        <dbReference type="SMART" id="SM00387"/>
    </source>
</evidence>
<accession>A0ABV0AYB9</accession>
<evidence type="ECO:0000256" key="4">
    <source>
        <dbReference type="ARBA" id="ARBA00022679"/>
    </source>
</evidence>
<evidence type="ECO:0000256" key="2">
    <source>
        <dbReference type="ARBA" id="ARBA00012438"/>
    </source>
</evidence>
<dbReference type="InterPro" id="IPR036890">
    <property type="entry name" value="HATPase_C_sf"/>
</dbReference>
<dbReference type="SMART" id="SM00387">
    <property type="entry name" value="HATPase_c"/>
    <property type="match status" value="1"/>
</dbReference>
<dbReference type="PANTHER" id="PTHR24421">
    <property type="entry name" value="NITRATE/NITRITE SENSOR PROTEIN NARX-RELATED"/>
    <property type="match status" value="1"/>
</dbReference>
<keyword evidence="12" id="KW-1185">Reference proteome</keyword>
<dbReference type="Gene3D" id="1.20.5.1930">
    <property type="match status" value="1"/>
</dbReference>
<evidence type="ECO:0000313" key="11">
    <source>
        <dbReference type="EMBL" id="MEN3540283.1"/>
    </source>
</evidence>
<dbReference type="GO" id="GO:0016301">
    <property type="term" value="F:kinase activity"/>
    <property type="evidence" value="ECO:0007669"/>
    <property type="project" value="UniProtKB-KW"/>
</dbReference>
<dbReference type="RefSeq" id="WP_346230140.1">
    <property type="nucleotide sequence ID" value="NZ_JBDJAW010000047.1"/>
</dbReference>
<keyword evidence="4" id="KW-0808">Transferase</keyword>
<protein>
    <recommendedName>
        <fullName evidence="2">histidine kinase</fullName>
        <ecNumber evidence="2">2.7.13.3</ecNumber>
    </recommendedName>
</protein>
<keyword evidence="8" id="KW-0902">Two-component regulatory system</keyword>
<keyword evidence="6 11" id="KW-0418">Kinase</keyword>
<gene>
    <name evidence="11" type="ORF">AAH991_34595</name>
</gene>
<feature type="transmembrane region" description="Helical" evidence="9">
    <location>
        <begin position="100"/>
        <end position="120"/>
    </location>
</feature>
<evidence type="ECO:0000256" key="5">
    <source>
        <dbReference type="ARBA" id="ARBA00022741"/>
    </source>
</evidence>
<evidence type="ECO:0000256" key="9">
    <source>
        <dbReference type="SAM" id="Phobius"/>
    </source>
</evidence>
<keyword evidence="7" id="KW-0067">ATP-binding</keyword>
<evidence type="ECO:0000256" key="1">
    <source>
        <dbReference type="ARBA" id="ARBA00000085"/>
    </source>
</evidence>
<dbReference type="EMBL" id="JBDJAW010000047">
    <property type="protein sequence ID" value="MEN3540283.1"/>
    <property type="molecule type" value="Genomic_DNA"/>
</dbReference>
<dbReference type="Gene3D" id="3.30.565.10">
    <property type="entry name" value="Histidine kinase-like ATPase, C-terminal domain"/>
    <property type="match status" value="1"/>
</dbReference>
<sequence length="370" mass="38748">MSRVRRTGWIADVALAALTVVLFVSVALATGVRGPWNGVIPVALILGALLLVRRRWPMTVLLLSAAAVFAYHLGHPSPAGWIWPVAAAYFTAATVSRTRWVVAIGVAQLVYSAVDARWIIGRNLFRYLVHTLGEGLLLAALVAAGLAYAASLRRRDLLGEAEYRARAAEERLSVAREVHDIVAHTLAVVGVHLNVAADTLREEPAEAATALSLAQDVRNRAMKDLNALIAVLREGPAGTKPQSDASAIGVLVADARAAGLDVALSQHGDLSTIPATASVAVHRIVQEALANTLRHSGATMAEVTLTRHPRSITVEVADDGKGAPSGGVTEGNGLIGMRERVRALGGTLTAGPAPRGFAVRAEIPVAGSPE</sequence>
<reference evidence="11 12" key="1">
    <citation type="submission" date="2024-05" db="EMBL/GenBank/DDBJ databases">
        <title>Microbispora sp.ZYX-F-249.</title>
        <authorList>
            <person name="Xie H."/>
        </authorList>
    </citation>
    <scope>NUCLEOTIDE SEQUENCE [LARGE SCALE GENOMIC DNA]</scope>
    <source>
        <strain evidence="11 12">ZYX-F-249</strain>
    </source>
</reference>
<dbReference type="CDD" id="cd16917">
    <property type="entry name" value="HATPase_UhpB-NarQ-NarX-like"/>
    <property type="match status" value="1"/>
</dbReference>
<dbReference type="Proteomes" id="UP001447516">
    <property type="component" value="Unassembled WGS sequence"/>
</dbReference>
<feature type="transmembrane region" description="Helical" evidence="9">
    <location>
        <begin position="127"/>
        <end position="150"/>
    </location>
</feature>
<proteinExistence type="predicted"/>
<evidence type="ECO:0000256" key="8">
    <source>
        <dbReference type="ARBA" id="ARBA00023012"/>
    </source>
</evidence>
<keyword evidence="3" id="KW-0597">Phosphoprotein</keyword>
<feature type="transmembrane region" description="Helical" evidence="9">
    <location>
        <begin position="9"/>
        <end position="29"/>
    </location>
</feature>
<feature type="transmembrane region" description="Helical" evidence="9">
    <location>
        <begin position="35"/>
        <end position="52"/>
    </location>
</feature>
<evidence type="ECO:0000313" key="12">
    <source>
        <dbReference type="Proteomes" id="UP001447516"/>
    </source>
</evidence>
<keyword evidence="5" id="KW-0547">Nucleotide-binding</keyword>
<evidence type="ECO:0000256" key="6">
    <source>
        <dbReference type="ARBA" id="ARBA00022777"/>
    </source>
</evidence>